<dbReference type="PRINTS" id="PR01590">
    <property type="entry name" value="HTHFIS"/>
</dbReference>
<dbReference type="FunFam" id="3.40.50.300:FF:000006">
    <property type="entry name" value="DNA-binding transcriptional regulator NtrC"/>
    <property type="match status" value="1"/>
</dbReference>
<keyword evidence="5" id="KW-0804">Transcription</keyword>
<dbReference type="InterPro" id="IPR009057">
    <property type="entry name" value="Homeodomain-like_sf"/>
</dbReference>
<keyword evidence="3" id="KW-0805">Transcription regulation</keyword>
<dbReference type="PANTHER" id="PTHR32071">
    <property type="entry name" value="TRANSCRIPTIONAL REGULATORY PROTEIN"/>
    <property type="match status" value="1"/>
</dbReference>
<dbReference type="InterPro" id="IPR025944">
    <property type="entry name" value="Sigma_54_int_dom_CS"/>
</dbReference>
<dbReference type="GO" id="GO:0005524">
    <property type="term" value="F:ATP binding"/>
    <property type="evidence" value="ECO:0007669"/>
    <property type="project" value="UniProtKB-KW"/>
</dbReference>
<gene>
    <name evidence="9" type="ORF">SOCE836_080710</name>
</gene>
<name>A0A4P2QZ48_SORCE</name>
<feature type="region of interest" description="Disordered" evidence="6">
    <location>
        <begin position="396"/>
        <end position="432"/>
    </location>
</feature>
<accession>A0A4P2QZ48</accession>
<dbReference type="SMART" id="SM00240">
    <property type="entry name" value="FHA"/>
    <property type="match status" value="1"/>
</dbReference>
<dbReference type="EMBL" id="CP012672">
    <property type="protein sequence ID" value="AUX35870.1"/>
    <property type="molecule type" value="Genomic_DNA"/>
</dbReference>
<evidence type="ECO:0000259" key="7">
    <source>
        <dbReference type="PROSITE" id="PS50006"/>
    </source>
</evidence>
<dbReference type="RefSeq" id="WP_237244452.1">
    <property type="nucleotide sequence ID" value="NZ_CP012672.1"/>
</dbReference>
<dbReference type="InterPro" id="IPR027417">
    <property type="entry name" value="P-loop_NTPase"/>
</dbReference>
<evidence type="ECO:0000256" key="1">
    <source>
        <dbReference type="ARBA" id="ARBA00022741"/>
    </source>
</evidence>
<keyword evidence="1" id="KW-0547">Nucleotide-binding</keyword>
<dbReference type="PROSITE" id="PS00688">
    <property type="entry name" value="SIGMA54_INTERACT_3"/>
    <property type="match status" value="1"/>
</dbReference>
<dbReference type="Gene3D" id="3.40.50.300">
    <property type="entry name" value="P-loop containing nucleotide triphosphate hydrolases"/>
    <property type="match status" value="1"/>
</dbReference>
<evidence type="ECO:0000256" key="2">
    <source>
        <dbReference type="ARBA" id="ARBA00022840"/>
    </source>
</evidence>
<dbReference type="Gene3D" id="1.10.8.60">
    <property type="match status" value="1"/>
</dbReference>
<dbReference type="InterPro" id="IPR058031">
    <property type="entry name" value="AAA_lid_NorR"/>
</dbReference>
<dbReference type="Gene3D" id="2.60.200.20">
    <property type="match status" value="1"/>
</dbReference>
<dbReference type="PROSITE" id="PS00676">
    <property type="entry name" value="SIGMA54_INTERACT_2"/>
    <property type="match status" value="1"/>
</dbReference>
<dbReference type="Pfam" id="PF25601">
    <property type="entry name" value="AAA_lid_14"/>
    <property type="match status" value="1"/>
</dbReference>
<proteinExistence type="predicted"/>
<dbReference type="InterPro" id="IPR002078">
    <property type="entry name" value="Sigma_54_int"/>
</dbReference>
<feature type="domain" description="FHA" evidence="7">
    <location>
        <begin position="46"/>
        <end position="94"/>
    </location>
</feature>
<dbReference type="InterPro" id="IPR025943">
    <property type="entry name" value="Sigma_54_int_dom_ATP-bd_2"/>
</dbReference>
<dbReference type="CDD" id="cd00009">
    <property type="entry name" value="AAA"/>
    <property type="match status" value="1"/>
</dbReference>
<dbReference type="GO" id="GO:0043565">
    <property type="term" value="F:sequence-specific DNA binding"/>
    <property type="evidence" value="ECO:0007669"/>
    <property type="project" value="InterPro"/>
</dbReference>
<dbReference type="SUPFAM" id="SSF52540">
    <property type="entry name" value="P-loop containing nucleoside triphosphate hydrolases"/>
    <property type="match status" value="1"/>
</dbReference>
<dbReference type="AlphaFoldDB" id="A0A4P2QZ48"/>
<dbReference type="InterPro" id="IPR025662">
    <property type="entry name" value="Sigma_54_int_dom_ATP-bd_1"/>
</dbReference>
<feature type="domain" description="Sigma-54 factor interaction" evidence="8">
    <location>
        <begin position="149"/>
        <end position="379"/>
    </location>
</feature>
<evidence type="ECO:0000256" key="3">
    <source>
        <dbReference type="ARBA" id="ARBA00023015"/>
    </source>
</evidence>
<dbReference type="Proteomes" id="UP000295497">
    <property type="component" value="Chromosome"/>
</dbReference>
<dbReference type="Pfam" id="PF00498">
    <property type="entry name" value="FHA"/>
    <property type="match status" value="1"/>
</dbReference>
<evidence type="ECO:0000256" key="6">
    <source>
        <dbReference type="SAM" id="MobiDB-lite"/>
    </source>
</evidence>
<keyword evidence="2" id="KW-0067">ATP-binding</keyword>
<dbReference type="PROSITE" id="PS50006">
    <property type="entry name" value="FHA_DOMAIN"/>
    <property type="match status" value="1"/>
</dbReference>
<dbReference type="SUPFAM" id="SSF49879">
    <property type="entry name" value="SMAD/FHA domain"/>
    <property type="match status" value="1"/>
</dbReference>
<dbReference type="SUPFAM" id="SSF46689">
    <property type="entry name" value="Homeodomain-like"/>
    <property type="match status" value="1"/>
</dbReference>
<evidence type="ECO:0000259" key="8">
    <source>
        <dbReference type="PROSITE" id="PS50045"/>
    </source>
</evidence>
<protein>
    <submittedName>
        <fullName evidence="9">ATPase AAA</fullName>
    </submittedName>
</protein>
<dbReference type="GO" id="GO:0006355">
    <property type="term" value="P:regulation of DNA-templated transcription"/>
    <property type="evidence" value="ECO:0007669"/>
    <property type="project" value="InterPro"/>
</dbReference>
<reference evidence="9 10" key="1">
    <citation type="submission" date="2015-09" db="EMBL/GenBank/DDBJ databases">
        <title>Sorangium comparison.</title>
        <authorList>
            <person name="Zaburannyi N."/>
            <person name="Bunk B."/>
            <person name="Overmann J."/>
            <person name="Mueller R."/>
        </authorList>
    </citation>
    <scope>NUCLEOTIDE SEQUENCE [LARGE SCALE GENOMIC DNA]</scope>
    <source>
        <strain evidence="9 10">So ce836</strain>
    </source>
</reference>
<evidence type="ECO:0000256" key="4">
    <source>
        <dbReference type="ARBA" id="ARBA00023125"/>
    </source>
</evidence>
<evidence type="ECO:0000313" key="9">
    <source>
        <dbReference type="EMBL" id="AUX35870.1"/>
    </source>
</evidence>
<dbReference type="PROSITE" id="PS50045">
    <property type="entry name" value="SIGMA54_INTERACT_4"/>
    <property type="match status" value="1"/>
</dbReference>
<keyword evidence="4" id="KW-0238">DNA-binding</keyword>
<organism evidence="9 10">
    <name type="scientific">Sorangium cellulosum</name>
    <name type="common">Polyangium cellulosum</name>
    <dbReference type="NCBI Taxonomy" id="56"/>
    <lineage>
        <taxon>Bacteria</taxon>
        <taxon>Pseudomonadati</taxon>
        <taxon>Myxococcota</taxon>
        <taxon>Polyangia</taxon>
        <taxon>Polyangiales</taxon>
        <taxon>Polyangiaceae</taxon>
        <taxon>Sorangium</taxon>
    </lineage>
</organism>
<dbReference type="PROSITE" id="PS00675">
    <property type="entry name" value="SIGMA54_INTERACT_1"/>
    <property type="match status" value="1"/>
</dbReference>
<dbReference type="InterPro" id="IPR003593">
    <property type="entry name" value="AAA+_ATPase"/>
</dbReference>
<evidence type="ECO:0000256" key="5">
    <source>
        <dbReference type="ARBA" id="ARBA00023163"/>
    </source>
</evidence>
<dbReference type="Pfam" id="PF02954">
    <property type="entry name" value="HTH_8"/>
    <property type="match status" value="1"/>
</dbReference>
<dbReference type="InterPro" id="IPR000253">
    <property type="entry name" value="FHA_dom"/>
</dbReference>
<dbReference type="CDD" id="cd00060">
    <property type="entry name" value="FHA"/>
    <property type="match status" value="1"/>
</dbReference>
<dbReference type="InterPro" id="IPR008984">
    <property type="entry name" value="SMAD_FHA_dom_sf"/>
</dbReference>
<dbReference type="InterPro" id="IPR002197">
    <property type="entry name" value="HTH_Fis"/>
</dbReference>
<dbReference type="Pfam" id="PF00158">
    <property type="entry name" value="Sigma54_activat"/>
    <property type="match status" value="1"/>
</dbReference>
<evidence type="ECO:0000313" key="10">
    <source>
        <dbReference type="Proteomes" id="UP000295497"/>
    </source>
</evidence>
<sequence length="481" mass="51306">MSIPPRHPRSSAPPAPPAGAAVAPLTLAVFAGDELVVHALPAEGRVTIGRSSENDIWINHPSVSRRHAVLHLDPPLRLEDLGGANGTYIRSARAPVAPGEDTHPLQPISRQTVEVAVGDSITLGTAMLSIRRDPREAAAGPPLLTGSGIVVGAPVMRALHEQAALISRSLISVLLLGETGVGKEVLARAIHDSSPRASRPFLALNCAALSESLLESELFGHEKGAFTGATEARPGLFEAAAGGTVFLDEVGELPPSTQIKLLRVIEARQVLRVGGRAPRSIDVRFVSATNRDLEAEMERGAFRQDLFFRLNGVALTIPPLRERVAEIGPLAQAFADSACRLMDRPRPPALSAAVRSAIERYPWPGNVRELRHVVERAVVLCAGETLLLEHLPDKLRARGEQRPAPGPAGTAGDARASADTGGAARERQRLDAEARERERIIAALEACGGNQTHAAAQLGISRRTLINRLEAFSLPRPRKRT</sequence>
<dbReference type="Gene3D" id="1.10.10.60">
    <property type="entry name" value="Homeodomain-like"/>
    <property type="match status" value="1"/>
</dbReference>
<dbReference type="SMART" id="SM00382">
    <property type="entry name" value="AAA"/>
    <property type="match status" value="1"/>
</dbReference>